<reference evidence="5 7" key="1">
    <citation type="submission" date="2015-09" db="EMBL/GenBank/DDBJ databases">
        <authorList>
            <consortium name="Pathogen Informatics"/>
        </authorList>
    </citation>
    <scope>NUCLEOTIDE SEQUENCE [LARGE SCALE GENOMIC DNA]</scope>
    <source>
        <strain evidence="5 7">2789STDY5834841</strain>
    </source>
</reference>
<dbReference type="GeneID" id="97328623"/>
<dbReference type="Proteomes" id="UP000095787">
    <property type="component" value="Unassembled WGS sequence"/>
</dbReference>
<feature type="domain" description="HTH gntR-type" evidence="4">
    <location>
        <begin position="9"/>
        <end position="77"/>
    </location>
</feature>
<dbReference type="CDD" id="cd07377">
    <property type="entry name" value="WHTH_GntR"/>
    <property type="match status" value="1"/>
</dbReference>
<dbReference type="InterPro" id="IPR036390">
    <property type="entry name" value="WH_DNA-bd_sf"/>
</dbReference>
<dbReference type="InterPro" id="IPR036388">
    <property type="entry name" value="WH-like_DNA-bd_sf"/>
</dbReference>
<dbReference type="InterPro" id="IPR000524">
    <property type="entry name" value="Tscrpt_reg_HTH_GntR"/>
</dbReference>
<proteinExistence type="predicted"/>
<dbReference type="RefSeq" id="WP_004847460.1">
    <property type="nucleotide sequence ID" value="NZ_AP028249.1"/>
</dbReference>
<reference evidence="6 8" key="2">
    <citation type="journal article" date="2019" name="Science, e1252229">
        <title>Invertible promoters mediate bacterial phase variation, antibiotic resistance, and host adaptation in the gut.</title>
        <authorList>
            <person name="Jiang X."/>
            <person name="Hall A.B."/>
            <person name="Arthur T.D."/>
            <person name="Plichta D.R."/>
            <person name="Covington C.T."/>
            <person name="Poyet M."/>
            <person name="Crothers J."/>
            <person name="Moses P.L."/>
            <person name="Tolonen A.C."/>
            <person name="Vlamakis H."/>
            <person name="Alm E.J."/>
            <person name="Xavier R.J."/>
        </authorList>
    </citation>
    <scope>NUCLEOTIDE SEQUENCE [LARGE SCALE GENOMIC DNA]</scope>
    <source>
        <strain evidence="8">aa_0143</strain>
        <strain evidence="6">Aa_0143</strain>
    </source>
</reference>
<evidence type="ECO:0000256" key="1">
    <source>
        <dbReference type="ARBA" id="ARBA00023015"/>
    </source>
</evidence>
<dbReference type="EMBL" id="CYZO01000004">
    <property type="protein sequence ID" value="CUN62204.1"/>
    <property type="molecule type" value="Genomic_DNA"/>
</dbReference>
<dbReference type="PANTHER" id="PTHR38445:SF10">
    <property type="entry name" value="GNTR-FAMILY TRANSCRIPTIONAL REGULATOR"/>
    <property type="match status" value="1"/>
</dbReference>
<dbReference type="GO" id="GO:0003677">
    <property type="term" value="F:DNA binding"/>
    <property type="evidence" value="ECO:0007669"/>
    <property type="project" value="UniProtKB-KW"/>
</dbReference>
<keyword evidence="1" id="KW-0805">Transcription regulation</keyword>
<gene>
    <name evidence="5" type="primary">yvoA_1</name>
    <name evidence="6" type="ORF">EAI93_02375</name>
    <name evidence="5" type="ORF">ERS852456_00375</name>
</gene>
<dbReference type="SMART" id="SM00345">
    <property type="entry name" value="HTH_GNTR"/>
    <property type="match status" value="1"/>
</dbReference>
<evidence type="ECO:0000313" key="7">
    <source>
        <dbReference type="Proteomes" id="UP000095787"/>
    </source>
</evidence>
<dbReference type="Proteomes" id="UP000292665">
    <property type="component" value="Unassembled WGS sequence"/>
</dbReference>
<dbReference type="Gene3D" id="1.10.10.10">
    <property type="entry name" value="Winged helix-like DNA-binding domain superfamily/Winged helix DNA-binding domain"/>
    <property type="match status" value="1"/>
</dbReference>
<organism evidence="5 7">
    <name type="scientific">[Ruminococcus] torques</name>
    <dbReference type="NCBI Taxonomy" id="33039"/>
    <lineage>
        <taxon>Bacteria</taxon>
        <taxon>Bacillati</taxon>
        <taxon>Bacillota</taxon>
        <taxon>Clostridia</taxon>
        <taxon>Lachnospirales</taxon>
        <taxon>Lachnospiraceae</taxon>
        <taxon>Mediterraneibacter</taxon>
    </lineage>
</organism>
<dbReference type="GO" id="GO:0003700">
    <property type="term" value="F:DNA-binding transcription factor activity"/>
    <property type="evidence" value="ECO:0007669"/>
    <property type="project" value="InterPro"/>
</dbReference>
<dbReference type="SUPFAM" id="SSF46785">
    <property type="entry name" value="Winged helix' DNA-binding domain"/>
    <property type="match status" value="1"/>
</dbReference>
<evidence type="ECO:0000256" key="2">
    <source>
        <dbReference type="ARBA" id="ARBA00023125"/>
    </source>
</evidence>
<evidence type="ECO:0000313" key="6">
    <source>
        <dbReference type="EMBL" id="RYS81705.1"/>
    </source>
</evidence>
<evidence type="ECO:0000313" key="5">
    <source>
        <dbReference type="EMBL" id="CUN62204.1"/>
    </source>
</evidence>
<keyword evidence="3" id="KW-0804">Transcription</keyword>
<evidence type="ECO:0000256" key="3">
    <source>
        <dbReference type="ARBA" id="ARBA00023163"/>
    </source>
</evidence>
<dbReference type="EMBL" id="RCYR01000002">
    <property type="protein sequence ID" value="RYS81705.1"/>
    <property type="molecule type" value="Genomic_DNA"/>
</dbReference>
<dbReference type="PANTHER" id="PTHR38445">
    <property type="entry name" value="HTH-TYPE TRANSCRIPTIONAL REPRESSOR YTRA"/>
    <property type="match status" value="1"/>
</dbReference>
<dbReference type="AlphaFoldDB" id="A0A173YE43"/>
<keyword evidence="2" id="KW-0238">DNA-binding</keyword>
<sequence length="127" mass="14681">MHINPNIEKPIFIQIAEQLEDSIFTKVFPEETKIPSTNELSSLLNINPHTVLKGMNLLVDEEIIYKKRGLGMFVKKGAVNKILLKRQSQFYEQYVAALIQEASKLHMKKEEIISLIERGFEHEQNSD</sequence>
<accession>A0A173YE43</accession>
<name>A0A173YE43_9FIRM</name>
<evidence type="ECO:0000313" key="8">
    <source>
        <dbReference type="Proteomes" id="UP000292665"/>
    </source>
</evidence>
<dbReference type="PROSITE" id="PS50949">
    <property type="entry name" value="HTH_GNTR"/>
    <property type="match status" value="1"/>
</dbReference>
<dbReference type="Pfam" id="PF00392">
    <property type="entry name" value="GntR"/>
    <property type="match status" value="1"/>
</dbReference>
<protein>
    <submittedName>
        <fullName evidence="6">GntR family transcriptional regulator</fullName>
    </submittedName>
    <submittedName>
        <fullName evidence="5">HTH-type transcriptional repressor yvoA</fullName>
    </submittedName>
</protein>
<evidence type="ECO:0000259" key="4">
    <source>
        <dbReference type="PROSITE" id="PS50949"/>
    </source>
</evidence>